<name>A0ABS8T920_DATST</name>
<evidence type="ECO:0000313" key="2">
    <source>
        <dbReference type="Proteomes" id="UP000823775"/>
    </source>
</evidence>
<reference evidence="1 2" key="1">
    <citation type="journal article" date="2021" name="BMC Genomics">
        <title>Datura genome reveals duplications of psychoactive alkaloid biosynthetic genes and high mutation rate following tissue culture.</title>
        <authorList>
            <person name="Rajewski A."/>
            <person name="Carter-House D."/>
            <person name="Stajich J."/>
            <person name="Litt A."/>
        </authorList>
    </citation>
    <scope>NUCLEOTIDE SEQUENCE [LARGE SCALE GENOMIC DNA]</scope>
    <source>
        <strain evidence="1">AR-01</strain>
    </source>
</reference>
<protein>
    <submittedName>
        <fullName evidence="1">Uncharacterized protein</fullName>
    </submittedName>
</protein>
<dbReference type="Proteomes" id="UP000823775">
    <property type="component" value="Unassembled WGS sequence"/>
</dbReference>
<accession>A0ABS8T920</accession>
<dbReference type="EMBL" id="JACEIK010001233">
    <property type="protein sequence ID" value="MCD7467481.1"/>
    <property type="molecule type" value="Genomic_DNA"/>
</dbReference>
<gene>
    <name evidence="1" type="ORF">HAX54_004935</name>
</gene>
<evidence type="ECO:0000313" key="1">
    <source>
        <dbReference type="EMBL" id="MCD7467481.1"/>
    </source>
</evidence>
<keyword evidence="2" id="KW-1185">Reference proteome</keyword>
<comment type="caution">
    <text evidence="1">The sequence shown here is derived from an EMBL/GenBank/DDBJ whole genome shotgun (WGS) entry which is preliminary data.</text>
</comment>
<sequence length="103" mass="12054">MHKACDTIHSGILPLKVDELQLKNKEMSIVEEEPKNDEEEPKNDGDEWTRCYTYFMVQIQAQEERYWASKKSREDLSFGCSHGGPKESQRRIFVPNKRADFAC</sequence>
<organism evidence="1 2">
    <name type="scientific">Datura stramonium</name>
    <name type="common">Jimsonweed</name>
    <name type="synonym">Common thornapple</name>
    <dbReference type="NCBI Taxonomy" id="4076"/>
    <lineage>
        <taxon>Eukaryota</taxon>
        <taxon>Viridiplantae</taxon>
        <taxon>Streptophyta</taxon>
        <taxon>Embryophyta</taxon>
        <taxon>Tracheophyta</taxon>
        <taxon>Spermatophyta</taxon>
        <taxon>Magnoliopsida</taxon>
        <taxon>eudicotyledons</taxon>
        <taxon>Gunneridae</taxon>
        <taxon>Pentapetalae</taxon>
        <taxon>asterids</taxon>
        <taxon>lamiids</taxon>
        <taxon>Solanales</taxon>
        <taxon>Solanaceae</taxon>
        <taxon>Solanoideae</taxon>
        <taxon>Datureae</taxon>
        <taxon>Datura</taxon>
    </lineage>
</organism>
<proteinExistence type="predicted"/>